<evidence type="ECO:0000256" key="1">
    <source>
        <dbReference type="SAM" id="MobiDB-lite"/>
    </source>
</evidence>
<evidence type="ECO:0000313" key="2">
    <source>
        <dbReference type="EMBL" id="KAK0753258.1"/>
    </source>
</evidence>
<dbReference type="Proteomes" id="UP001172155">
    <property type="component" value="Unassembled WGS sequence"/>
</dbReference>
<proteinExistence type="predicted"/>
<accession>A0AA40F8N7</accession>
<protein>
    <submittedName>
        <fullName evidence="2">Uncharacterized protein</fullName>
    </submittedName>
</protein>
<name>A0AA40F8N7_9PEZI</name>
<dbReference type="EMBL" id="JAUKUD010000001">
    <property type="protein sequence ID" value="KAK0753258.1"/>
    <property type="molecule type" value="Genomic_DNA"/>
</dbReference>
<evidence type="ECO:0000313" key="3">
    <source>
        <dbReference type="Proteomes" id="UP001172155"/>
    </source>
</evidence>
<reference evidence="2" key="1">
    <citation type="submission" date="2023-06" db="EMBL/GenBank/DDBJ databases">
        <title>Genome-scale phylogeny and comparative genomics of the fungal order Sordariales.</title>
        <authorList>
            <consortium name="Lawrence Berkeley National Laboratory"/>
            <person name="Hensen N."/>
            <person name="Bonometti L."/>
            <person name="Westerberg I."/>
            <person name="Brannstrom I.O."/>
            <person name="Guillou S."/>
            <person name="Cros-Aarteil S."/>
            <person name="Calhoun S."/>
            <person name="Haridas S."/>
            <person name="Kuo A."/>
            <person name="Mondo S."/>
            <person name="Pangilinan J."/>
            <person name="Riley R."/>
            <person name="LaButti K."/>
            <person name="Andreopoulos B."/>
            <person name="Lipzen A."/>
            <person name="Chen C."/>
            <person name="Yanf M."/>
            <person name="Daum C."/>
            <person name="Ng V."/>
            <person name="Clum A."/>
            <person name="Steindorff A."/>
            <person name="Ohm R."/>
            <person name="Martin F."/>
            <person name="Silar P."/>
            <person name="Natvig D."/>
            <person name="Lalanne C."/>
            <person name="Gautier V."/>
            <person name="Ament-velasquez S.L."/>
            <person name="Kruys A."/>
            <person name="Hutchinson M.I."/>
            <person name="Powell A.J."/>
            <person name="Barry K."/>
            <person name="Miller A.N."/>
            <person name="Grigoriev I.V."/>
            <person name="Debuchy R."/>
            <person name="Gladieux P."/>
            <person name="Thoren M.H."/>
            <person name="Johannesson H."/>
        </authorList>
    </citation>
    <scope>NUCLEOTIDE SEQUENCE</scope>
    <source>
        <strain evidence="2">SMH3187-1</strain>
    </source>
</reference>
<sequence length="354" mass="38518">MALTRLCHVTQRWLLGAPPLGAIQRSKGSSTGREAVMIRRQPAGAVASGIGRDAAGQFGWAETAEGPPFLAASSPKPGANLENWTARAVSWGALGCFPSTKKKPCVHDTGRADFAVRLEAKRGMHKAWFLPLDPKIPGFLDGAMIQVVETKRRGKQPGTCCLDGEDRQSQLGRFPAPPCYVYIRPSSPYCSPRKLEPSGAALVGISFFLGRRSIILFHQQEASANWQTMMSDSGVWDDPTLLRKRTGFLGPSSLFQSWHHPADAIDGKKARPFFRFNLGSHLAAGGGNFTTPQGSARPKTSGHHQPASRRRGQEAPTSAIRRANDLFVLLTARLRRAKAAVKSRRRARLPPVEA</sequence>
<feature type="region of interest" description="Disordered" evidence="1">
    <location>
        <begin position="285"/>
        <end position="318"/>
    </location>
</feature>
<organism evidence="2 3">
    <name type="scientific">Schizothecium vesticola</name>
    <dbReference type="NCBI Taxonomy" id="314040"/>
    <lineage>
        <taxon>Eukaryota</taxon>
        <taxon>Fungi</taxon>
        <taxon>Dikarya</taxon>
        <taxon>Ascomycota</taxon>
        <taxon>Pezizomycotina</taxon>
        <taxon>Sordariomycetes</taxon>
        <taxon>Sordariomycetidae</taxon>
        <taxon>Sordariales</taxon>
        <taxon>Schizotheciaceae</taxon>
        <taxon>Schizothecium</taxon>
    </lineage>
</organism>
<dbReference type="AlphaFoldDB" id="A0AA40F8N7"/>
<feature type="compositionally biased region" description="Basic residues" evidence="1">
    <location>
        <begin position="300"/>
        <end position="310"/>
    </location>
</feature>
<keyword evidence="3" id="KW-1185">Reference proteome</keyword>
<gene>
    <name evidence="2" type="ORF">B0T18DRAFT_484051</name>
</gene>
<comment type="caution">
    <text evidence="2">The sequence shown here is derived from an EMBL/GenBank/DDBJ whole genome shotgun (WGS) entry which is preliminary data.</text>
</comment>